<dbReference type="SUPFAM" id="SSF117143">
    <property type="entry name" value="Flagellar hook protein flgE"/>
    <property type="match status" value="1"/>
</dbReference>
<evidence type="ECO:0000256" key="2">
    <source>
        <dbReference type="ARBA" id="ARBA00009677"/>
    </source>
</evidence>
<feature type="signal peptide" evidence="5">
    <location>
        <begin position="1"/>
        <end position="20"/>
    </location>
</feature>
<dbReference type="Pfam" id="PF07559">
    <property type="entry name" value="FlgE_D2"/>
    <property type="match status" value="1"/>
</dbReference>
<evidence type="ECO:0000313" key="8">
    <source>
        <dbReference type="EMBL" id="STX62795.1"/>
    </source>
</evidence>
<dbReference type="PANTHER" id="PTHR30435">
    <property type="entry name" value="FLAGELLAR PROTEIN"/>
    <property type="match status" value="1"/>
</dbReference>
<evidence type="ECO:0000256" key="3">
    <source>
        <dbReference type="ARBA" id="ARBA00023143"/>
    </source>
</evidence>
<dbReference type="InterPro" id="IPR037925">
    <property type="entry name" value="FlgE/F/G-like"/>
</dbReference>
<reference evidence="7 9" key="1">
    <citation type="submission" date="2015-11" db="EMBL/GenBank/DDBJ databases">
        <title>Genomic analysis of 38 Legionella species identifies large and diverse effector repertoires.</title>
        <authorList>
            <person name="Burstein D."/>
            <person name="Amaro F."/>
            <person name="Zusman T."/>
            <person name="Lifshitz Z."/>
            <person name="Cohen O."/>
            <person name="Gilbert J.A."/>
            <person name="Pupko T."/>
            <person name="Shuman H.A."/>
            <person name="Segal G."/>
        </authorList>
    </citation>
    <scope>NUCLEOTIDE SEQUENCE [LARGE SCALE GENOMIC DNA]</scope>
    <source>
        <strain evidence="7 9">ATCC 43877</strain>
    </source>
</reference>
<evidence type="ECO:0000259" key="6">
    <source>
        <dbReference type="Pfam" id="PF07559"/>
    </source>
</evidence>
<dbReference type="PANTHER" id="PTHR30435:SF19">
    <property type="entry name" value="FLAGELLAR BASAL-BODY ROD PROTEIN FLGG"/>
    <property type="match status" value="1"/>
</dbReference>
<dbReference type="InterPro" id="IPR037058">
    <property type="entry name" value="Falgellar_hook_FlgE_sf"/>
</dbReference>
<comment type="similarity">
    <text evidence="2 4">Belongs to the flagella basal body rod proteins family.</text>
</comment>
<comment type="subcellular location">
    <subcellularLocation>
        <location evidence="1 4">Bacterial flagellum basal body</location>
    </subcellularLocation>
</comment>
<accession>A0A378JVR4</accession>
<protein>
    <submittedName>
        <fullName evidence="8">Flagellar hook protein FlgE</fullName>
    </submittedName>
</protein>
<evidence type="ECO:0000256" key="5">
    <source>
        <dbReference type="SAM" id="SignalP"/>
    </source>
</evidence>
<dbReference type="OrthoDB" id="9804559at2"/>
<dbReference type="GO" id="GO:0009425">
    <property type="term" value="C:bacterial-type flagellum basal body"/>
    <property type="evidence" value="ECO:0007669"/>
    <property type="project" value="UniProtKB-SubCell"/>
</dbReference>
<keyword evidence="3 4" id="KW-0975">Bacterial flagellum</keyword>
<dbReference type="STRING" id="39962.Lmor_1112"/>
<dbReference type="EMBL" id="UGOG01000001">
    <property type="protein sequence ID" value="STX62795.1"/>
    <property type="molecule type" value="Genomic_DNA"/>
</dbReference>
<dbReference type="InterPro" id="IPR011491">
    <property type="entry name" value="FlgE_D2"/>
</dbReference>
<evidence type="ECO:0000313" key="9">
    <source>
        <dbReference type="Proteomes" id="UP000054985"/>
    </source>
</evidence>
<dbReference type="Proteomes" id="UP000254040">
    <property type="component" value="Unassembled WGS sequence"/>
</dbReference>
<dbReference type="Gene3D" id="2.60.98.20">
    <property type="entry name" value="Flagellar hook protein FlgE"/>
    <property type="match status" value="1"/>
</dbReference>
<evidence type="ECO:0000313" key="10">
    <source>
        <dbReference type="Proteomes" id="UP000254040"/>
    </source>
</evidence>
<proteinExistence type="inferred from homology"/>
<reference evidence="8 10" key="2">
    <citation type="submission" date="2018-06" db="EMBL/GenBank/DDBJ databases">
        <authorList>
            <consortium name="Pathogen Informatics"/>
            <person name="Doyle S."/>
        </authorList>
    </citation>
    <scope>NUCLEOTIDE SEQUENCE [LARGE SCALE GENOMIC DNA]</scope>
    <source>
        <strain evidence="8 10">NCTC12239</strain>
    </source>
</reference>
<keyword evidence="8" id="KW-0969">Cilium</keyword>
<keyword evidence="5" id="KW-0732">Signal</keyword>
<dbReference type="NCBIfam" id="TIGR03506">
    <property type="entry name" value="FlgEFG_subfam"/>
    <property type="match status" value="1"/>
</dbReference>
<feature type="domain" description="Flagellar hook protein FlgE D2" evidence="6">
    <location>
        <begin position="125"/>
        <end position="232"/>
    </location>
</feature>
<dbReference type="RefSeq" id="WP_028384615.1">
    <property type="nucleotide sequence ID" value="NZ_CAAAJG010000014.1"/>
</dbReference>
<keyword evidence="9" id="KW-1185">Reference proteome</keyword>
<dbReference type="InterPro" id="IPR020013">
    <property type="entry name" value="Flagellar_FlgE/F/G"/>
</dbReference>
<dbReference type="Proteomes" id="UP000054985">
    <property type="component" value="Unassembled WGS sequence"/>
</dbReference>
<dbReference type="EMBL" id="LNYN01000014">
    <property type="protein sequence ID" value="KTD35665.1"/>
    <property type="molecule type" value="Genomic_DNA"/>
</dbReference>
<evidence type="ECO:0000256" key="4">
    <source>
        <dbReference type="RuleBase" id="RU362116"/>
    </source>
</evidence>
<name>A0A378JVR4_9GAMM</name>
<feature type="chain" id="PRO_5016903313" evidence="5">
    <location>
        <begin position="21"/>
        <end position="316"/>
    </location>
</feature>
<dbReference type="AlphaFoldDB" id="A0A378JVR4"/>
<dbReference type="GO" id="GO:0071978">
    <property type="term" value="P:bacterial-type flagellum-dependent swarming motility"/>
    <property type="evidence" value="ECO:0007669"/>
    <property type="project" value="TreeGrafter"/>
</dbReference>
<keyword evidence="8" id="KW-0282">Flagellum</keyword>
<keyword evidence="8" id="KW-0966">Cell projection</keyword>
<gene>
    <name evidence="8" type="primary">flgE_2</name>
    <name evidence="7" type="ORF">Lmor_1112</name>
    <name evidence="8" type="ORF">NCTC12239_01734</name>
</gene>
<evidence type="ECO:0000256" key="1">
    <source>
        <dbReference type="ARBA" id="ARBA00004117"/>
    </source>
</evidence>
<sequence>MHIKSILIAAALVVSPQLHAGNLFKLTKEPLTINQCPISVTDNPFDLALTNKGYFVVSRGKKDSELLFTRLGKMYLDKDYYFRSNEGDYLLAVTQKSDASHLSKIKIPIKNLAPKATSKINININFPASASEGSDYQSSMIIYDSLSNTHVVTIKSAKIVMGTWQARVFVDEVERDKGTLVFNPRGTFSKQEGLGHIQWPAEYGMHELKIDFKTSTQFESPFSVQFIQSDGYPMGVLAGASVTRDGEISLMYTNGQYKTLRNRIAVAMFTNPGYLEHVTGHLYRPSEKSGHAMIHWVNGEYSVLSGALEEEACLIN</sequence>
<organism evidence="8 10">
    <name type="scientific">Legionella moravica</name>
    <dbReference type="NCBI Taxonomy" id="39962"/>
    <lineage>
        <taxon>Bacteria</taxon>
        <taxon>Pseudomonadati</taxon>
        <taxon>Pseudomonadota</taxon>
        <taxon>Gammaproteobacteria</taxon>
        <taxon>Legionellales</taxon>
        <taxon>Legionellaceae</taxon>
        <taxon>Legionella</taxon>
    </lineage>
</organism>
<evidence type="ECO:0000313" key="7">
    <source>
        <dbReference type="EMBL" id="KTD35665.1"/>
    </source>
</evidence>